<accession>A0A167MZB6</accession>
<keyword evidence="2" id="KW-1185">Reference proteome</keyword>
<sequence length="129" mass="14135">MAMPISVGLVEELATGAKFTPGRITLITAVELVETFPGEGKDEYHYVATIVDATHATVATLERSAQHAYLSAEPTPPFLARINQYRRRPHHRPGLFELVINQMEVLDNVPSFVPSSFIRAIAPCGATSF</sequence>
<dbReference type="AlphaFoldDB" id="A0A167MZB6"/>
<reference evidence="1 2" key="1">
    <citation type="journal article" date="2016" name="Mol. Biol. Evol.">
        <title>Comparative Genomics of Early-Diverging Mushroom-Forming Fungi Provides Insights into the Origins of Lignocellulose Decay Capabilities.</title>
        <authorList>
            <person name="Nagy L.G."/>
            <person name="Riley R."/>
            <person name="Tritt A."/>
            <person name="Adam C."/>
            <person name="Daum C."/>
            <person name="Floudas D."/>
            <person name="Sun H."/>
            <person name="Yadav J.S."/>
            <person name="Pangilinan J."/>
            <person name="Larsson K.H."/>
            <person name="Matsuura K."/>
            <person name="Barry K."/>
            <person name="Labutti K."/>
            <person name="Kuo R."/>
            <person name="Ohm R.A."/>
            <person name="Bhattacharya S.S."/>
            <person name="Shirouzu T."/>
            <person name="Yoshinaga Y."/>
            <person name="Martin F.M."/>
            <person name="Grigoriev I.V."/>
            <person name="Hibbett D.S."/>
        </authorList>
    </citation>
    <scope>NUCLEOTIDE SEQUENCE [LARGE SCALE GENOMIC DNA]</scope>
    <source>
        <strain evidence="1 2">TUFC12733</strain>
    </source>
</reference>
<name>A0A167MZB6_CALVF</name>
<organism evidence="1 2">
    <name type="scientific">Calocera viscosa (strain TUFC12733)</name>
    <dbReference type="NCBI Taxonomy" id="1330018"/>
    <lineage>
        <taxon>Eukaryota</taxon>
        <taxon>Fungi</taxon>
        <taxon>Dikarya</taxon>
        <taxon>Basidiomycota</taxon>
        <taxon>Agaricomycotina</taxon>
        <taxon>Dacrymycetes</taxon>
        <taxon>Dacrymycetales</taxon>
        <taxon>Dacrymycetaceae</taxon>
        <taxon>Calocera</taxon>
    </lineage>
</organism>
<evidence type="ECO:0000313" key="2">
    <source>
        <dbReference type="Proteomes" id="UP000076738"/>
    </source>
</evidence>
<dbReference type="Proteomes" id="UP000076738">
    <property type="component" value="Unassembled WGS sequence"/>
</dbReference>
<protein>
    <submittedName>
        <fullName evidence="1">Uncharacterized protein</fullName>
    </submittedName>
</protein>
<gene>
    <name evidence="1" type="ORF">CALVIDRAFT_563391</name>
</gene>
<dbReference type="EMBL" id="KV417281">
    <property type="protein sequence ID" value="KZO97195.1"/>
    <property type="molecule type" value="Genomic_DNA"/>
</dbReference>
<proteinExistence type="predicted"/>
<evidence type="ECO:0000313" key="1">
    <source>
        <dbReference type="EMBL" id="KZO97195.1"/>
    </source>
</evidence>